<dbReference type="OrthoDB" id="9808669at2"/>
<comment type="similarity">
    <text evidence="1 3">Belongs to the thiolase-like superfamily. Beta-ketoacyl-ACP synthases family.</text>
</comment>
<dbReference type="SUPFAM" id="SSF53901">
    <property type="entry name" value="Thiolase-like"/>
    <property type="match status" value="2"/>
</dbReference>
<evidence type="ECO:0000259" key="4">
    <source>
        <dbReference type="PROSITE" id="PS52004"/>
    </source>
</evidence>
<dbReference type="GO" id="GO:0004315">
    <property type="term" value="F:3-oxoacyl-[acyl-carrier-protein] synthase activity"/>
    <property type="evidence" value="ECO:0007669"/>
    <property type="project" value="InterPro"/>
</dbReference>
<dbReference type="InterPro" id="IPR018201">
    <property type="entry name" value="Ketoacyl_synth_AS"/>
</dbReference>
<gene>
    <name evidence="5" type="ORF">SAMN04488563_1475</name>
</gene>
<evidence type="ECO:0000256" key="2">
    <source>
        <dbReference type="ARBA" id="ARBA00022679"/>
    </source>
</evidence>
<dbReference type="AlphaFoldDB" id="A0A1H2I6N8"/>
<dbReference type="GO" id="GO:0005829">
    <property type="term" value="C:cytosol"/>
    <property type="evidence" value="ECO:0007669"/>
    <property type="project" value="TreeGrafter"/>
</dbReference>
<keyword evidence="6" id="KW-1185">Reference proteome</keyword>
<dbReference type="InterPro" id="IPR000794">
    <property type="entry name" value="Beta-ketoacyl_synthase"/>
</dbReference>
<protein>
    <submittedName>
        <fullName evidence="5">3-oxoacyl-[acyl-carrier-protein] synthase II</fullName>
    </submittedName>
</protein>
<dbReference type="SMART" id="SM00825">
    <property type="entry name" value="PKS_KS"/>
    <property type="match status" value="1"/>
</dbReference>
<sequence length="422" mass="43828">MRPLDRRVVITGVGAVTPVGNDAPSTWSALRAGRSGVGPITTFDASTFPVRIAGMVKDFDPEQRIPDPELRRHLSRPGAFGVAAAAEALTDAAIDDETYPAHLRGVSVGATSGRPSLAELAEIFHRIKGSMPLYRQPPENVWERDQNVPAAAIARLAGCEGPVVGVSTACTASGHAIGEAYRRIQEGDADMMVAGGYDSLISWLDVLGFSLLGALTTDHADRPEQASRPFSADRSGFVLGEGAVMVVLEDYEAARARGATIHAEIVGYAATMNAYRMTDPPPDGGGVTLAMVQALDDAGLAPEQVGYIAAHGTSTPGNDICETRAIKDVFGAHAPKVAISSAKSMVGHLTAAAAGVGLIGALGVLREKVAPPTINLDHPDPKLDLDYVPNTSAAVDTGTAMVNAFAFGGTNACLIVQELTTS</sequence>
<evidence type="ECO:0000313" key="6">
    <source>
        <dbReference type="Proteomes" id="UP000182977"/>
    </source>
</evidence>
<dbReference type="Pfam" id="PF00109">
    <property type="entry name" value="ketoacyl-synt"/>
    <property type="match status" value="1"/>
</dbReference>
<dbReference type="InterPro" id="IPR014031">
    <property type="entry name" value="Ketoacyl_synth_C"/>
</dbReference>
<dbReference type="Proteomes" id="UP000182977">
    <property type="component" value="Chromosome I"/>
</dbReference>
<dbReference type="PANTHER" id="PTHR11712">
    <property type="entry name" value="POLYKETIDE SYNTHASE-RELATED"/>
    <property type="match status" value="1"/>
</dbReference>
<dbReference type="RefSeq" id="WP_046767845.1">
    <property type="nucleotide sequence ID" value="NZ_KQ061223.1"/>
</dbReference>
<dbReference type="Gene3D" id="3.40.47.10">
    <property type="match status" value="1"/>
</dbReference>
<dbReference type="InterPro" id="IPR014030">
    <property type="entry name" value="Ketoacyl_synth_N"/>
</dbReference>
<dbReference type="GO" id="GO:0006633">
    <property type="term" value="P:fatty acid biosynthetic process"/>
    <property type="evidence" value="ECO:0007669"/>
    <property type="project" value="InterPro"/>
</dbReference>
<evidence type="ECO:0000313" key="5">
    <source>
        <dbReference type="EMBL" id="SDU39724.1"/>
    </source>
</evidence>
<dbReference type="CDD" id="cd00834">
    <property type="entry name" value="KAS_I_II"/>
    <property type="match status" value="1"/>
</dbReference>
<dbReference type="PROSITE" id="PS00606">
    <property type="entry name" value="KS3_1"/>
    <property type="match status" value="1"/>
</dbReference>
<dbReference type="PROSITE" id="PS52004">
    <property type="entry name" value="KS3_2"/>
    <property type="match status" value="1"/>
</dbReference>
<evidence type="ECO:0000256" key="1">
    <source>
        <dbReference type="ARBA" id="ARBA00008467"/>
    </source>
</evidence>
<dbReference type="InterPro" id="IPR016039">
    <property type="entry name" value="Thiolase-like"/>
</dbReference>
<accession>A0A1H2I6N8</accession>
<dbReference type="Pfam" id="PF02801">
    <property type="entry name" value="Ketoacyl-synt_C"/>
    <property type="match status" value="1"/>
</dbReference>
<evidence type="ECO:0000256" key="3">
    <source>
        <dbReference type="RuleBase" id="RU003694"/>
    </source>
</evidence>
<dbReference type="InterPro" id="IPR020841">
    <property type="entry name" value="PKS_Beta-ketoAc_synthase_dom"/>
</dbReference>
<reference evidence="6" key="1">
    <citation type="submission" date="2016-10" db="EMBL/GenBank/DDBJ databases">
        <authorList>
            <person name="Varghese N."/>
            <person name="Submissions S."/>
        </authorList>
    </citation>
    <scope>NUCLEOTIDE SEQUENCE [LARGE SCALE GENOMIC DNA]</scope>
    <source>
        <strain evidence="6">DSM 45079</strain>
    </source>
</reference>
<dbReference type="NCBIfam" id="NF005589">
    <property type="entry name" value="PRK07314.1"/>
    <property type="match status" value="1"/>
</dbReference>
<name>A0A1H2I6N8_9ACTN</name>
<organism evidence="5 6">
    <name type="scientific">Jiangella alkaliphila</name>
    <dbReference type="NCBI Taxonomy" id="419479"/>
    <lineage>
        <taxon>Bacteria</taxon>
        <taxon>Bacillati</taxon>
        <taxon>Actinomycetota</taxon>
        <taxon>Actinomycetes</taxon>
        <taxon>Jiangellales</taxon>
        <taxon>Jiangellaceae</taxon>
        <taxon>Jiangella</taxon>
    </lineage>
</organism>
<proteinExistence type="inferred from homology"/>
<dbReference type="STRING" id="419479.SAMN04488563_1475"/>
<dbReference type="PANTHER" id="PTHR11712:SF336">
    <property type="entry name" value="3-OXOACYL-[ACYL-CARRIER-PROTEIN] SYNTHASE, MITOCHONDRIAL"/>
    <property type="match status" value="1"/>
</dbReference>
<feature type="domain" description="Ketosynthase family 3 (KS3)" evidence="4">
    <location>
        <begin position="5"/>
        <end position="418"/>
    </location>
</feature>
<dbReference type="EMBL" id="LT629791">
    <property type="protein sequence ID" value="SDU39724.1"/>
    <property type="molecule type" value="Genomic_DNA"/>
</dbReference>
<keyword evidence="2 3" id="KW-0808">Transferase</keyword>